<accession>A0A2G9ZK27</accession>
<sequence length="846" mass="97152">MQNIFFGLLNDLPLSNPLFWLIFSAAGLVFAAGKIFRHLVRHSRYFQQKIYLVRLPKDKPGDAEKAFSLQSLREEIAKGETMFHQIGGLKPQTDWRGFLFGRRDHFAFEIVAAKKIISFYVIAPLEYSRFLEQQIQAHYPEAVVDEIKDYNIFRPDSHIYTGLIKAKRLYIFPIRTYMKMEADPVNTLINTISKIQEDEGLVVQYVARSARPRWHKKSIKVARLMKKGKTMAQALEFLGFFGFFREMFSTFKNSASKDPAVQERKQNEFNPRLTALEEEMLKGIEEKNAKAGLEVNIRVVASSPRAEQARSYLMNILNAYGQYNYYEYGNRLEGYKTGSARREINNYIYRRFDHSRRLLLNTEELTSLYHFPLRWAETPNILWLTARQAPPPPNLPTEGVIIGRSVYRGIANDIRIKREDRRRHMYAIGKSGVGKSQFMAGLAVQDILNGDGVCVIDPHGDLITDVLDRIPPERAEDVILFAPADTERPLALNLLEFDSRYPEQKTFVINEMIKIFDKLYDLRQTGGPIFEQYMRNAMLLVMSDPESGSTLMEIPKVLADPDFRRMKISRCPDYTVVDFWRKEAEKAGGDAALANVVPYITSKLTQFISNDTMRPIIGQQESSFNFRDVMDKQKILLVDLAKGRVGEMNSYLLGMIMVGKILMAALSRTDMPREARKDFYLYIDEFQNFTTDSISSILSEARKYNLNLIIAHQYLGQLVKGQDSSIKQAVFGNVGTWAVFKIGSEDAEIIDKEFSPVFNKFDLINIDKYTAYVKLLIDNAAGRPFSMNTLWPLPGQVQPGLAQKIKSLSRLKFGQDRRIIEAEILNRAKKFSDPDMTETDPDMTEK</sequence>
<dbReference type="Gene3D" id="3.40.50.300">
    <property type="entry name" value="P-loop containing nucleotide triphosphate hydrolases"/>
    <property type="match status" value="2"/>
</dbReference>
<dbReference type="PANTHER" id="PTHR30121:SF11">
    <property type="entry name" value="AAA+ ATPASE DOMAIN-CONTAINING PROTEIN"/>
    <property type="match status" value="1"/>
</dbReference>
<dbReference type="InterPro" id="IPR027417">
    <property type="entry name" value="P-loop_NTPase"/>
</dbReference>
<evidence type="ECO:0008006" key="5">
    <source>
        <dbReference type="Google" id="ProtNLM"/>
    </source>
</evidence>
<dbReference type="EMBL" id="PCSD01000094">
    <property type="protein sequence ID" value="PIP33525.1"/>
    <property type="molecule type" value="Genomic_DNA"/>
</dbReference>
<name>A0A2G9ZK27_9BACT</name>
<feature type="domain" description="DUF8128" evidence="2">
    <location>
        <begin position="90"/>
        <end position="383"/>
    </location>
</feature>
<dbReference type="AlphaFoldDB" id="A0A2G9ZK27"/>
<gene>
    <name evidence="3" type="ORF">COX22_03875</name>
</gene>
<organism evidence="3 4">
    <name type="scientific">Candidatus Falkowbacteria bacterium CG23_combo_of_CG06-09_8_20_14_all_49_15</name>
    <dbReference type="NCBI Taxonomy" id="1974572"/>
    <lineage>
        <taxon>Bacteria</taxon>
        <taxon>Candidatus Falkowiibacteriota</taxon>
    </lineage>
</organism>
<reference evidence="3 4" key="1">
    <citation type="submission" date="2017-09" db="EMBL/GenBank/DDBJ databases">
        <title>Depth-based differentiation of microbial function through sediment-hosted aquifers and enrichment of novel symbionts in the deep terrestrial subsurface.</title>
        <authorList>
            <person name="Probst A.J."/>
            <person name="Ladd B."/>
            <person name="Jarett J.K."/>
            <person name="Geller-Mcgrath D.E."/>
            <person name="Sieber C.M."/>
            <person name="Emerson J.B."/>
            <person name="Anantharaman K."/>
            <person name="Thomas B.C."/>
            <person name="Malmstrom R."/>
            <person name="Stieglmeier M."/>
            <person name="Klingl A."/>
            <person name="Woyke T."/>
            <person name="Ryan C.M."/>
            <person name="Banfield J.F."/>
        </authorList>
    </citation>
    <scope>NUCLEOTIDE SEQUENCE [LARGE SCALE GENOMIC DNA]</scope>
    <source>
        <strain evidence="3">CG23_combo_of_CG06-09_8_20_14_all_49_15</strain>
    </source>
</reference>
<dbReference type="InterPro" id="IPR032689">
    <property type="entry name" value="TraG-D_C"/>
</dbReference>
<dbReference type="SUPFAM" id="SSF52540">
    <property type="entry name" value="P-loop containing nucleoside triphosphate hydrolases"/>
    <property type="match status" value="1"/>
</dbReference>
<evidence type="ECO:0000259" key="2">
    <source>
        <dbReference type="Pfam" id="PF26449"/>
    </source>
</evidence>
<dbReference type="Pfam" id="PF12696">
    <property type="entry name" value="TraG-D_C"/>
    <property type="match status" value="1"/>
</dbReference>
<proteinExistence type="predicted"/>
<dbReference type="InterPro" id="IPR051162">
    <property type="entry name" value="T4SS_component"/>
</dbReference>
<evidence type="ECO:0000259" key="1">
    <source>
        <dbReference type="Pfam" id="PF12696"/>
    </source>
</evidence>
<protein>
    <recommendedName>
        <fullName evidence="5">Type IV secretion system coupling protein TraD DNA-binding domain-containing protein</fullName>
    </recommendedName>
</protein>
<comment type="caution">
    <text evidence="3">The sequence shown here is derived from an EMBL/GenBank/DDBJ whole genome shotgun (WGS) entry which is preliminary data.</text>
</comment>
<evidence type="ECO:0000313" key="4">
    <source>
        <dbReference type="Proteomes" id="UP000230729"/>
    </source>
</evidence>
<evidence type="ECO:0000313" key="3">
    <source>
        <dbReference type="EMBL" id="PIP33525.1"/>
    </source>
</evidence>
<dbReference type="InterPro" id="IPR058441">
    <property type="entry name" value="DUF8128"/>
</dbReference>
<dbReference type="PANTHER" id="PTHR30121">
    <property type="entry name" value="UNCHARACTERIZED PROTEIN YJGR-RELATED"/>
    <property type="match status" value="1"/>
</dbReference>
<feature type="domain" description="TraD/TraG TraM recognition site" evidence="1">
    <location>
        <begin position="679"/>
        <end position="746"/>
    </location>
</feature>
<dbReference type="Pfam" id="PF26449">
    <property type="entry name" value="DUF8128"/>
    <property type="match status" value="1"/>
</dbReference>
<dbReference type="Proteomes" id="UP000230729">
    <property type="component" value="Unassembled WGS sequence"/>
</dbReference>